<accession>A0A2P2NY07</accession>
<name>A0A2P2NY07_RHIMU</name>
<protein>
    <submittedName>
        <fullName evidence="2">Uncharacterized protein</fullName>
    </submittedName>
</protein>
<keyword evidence="1" id="KW-0812">Transmembrane</keyword>
<sequence>MMEKEKKKPQLLKILINAVISSIITSLWNGVAIGNQREKKRGIYIYR</sequence>
<proteinExistence type="predicted"/>
<dbReference type="EMBL" id="GGEC01066860">
    <property type="protein sequence ID" value="MBX47344.1"/>
    <property type="molecule type" value="Transcribed_RNA"/>
</dbReference>
<keyword evidence="1" id="KW-0472">Membrane</keyword>
<reference evidence="2" key="1">
    <citation type="submission" date="2018-02" db="EMBL/GenBank/DDBJ databases">
        <title>Rhizophora mucronata_Transcriptome.</title>
        <authorList>
            <person name="Meera S.P."/>
            <person name="Sreeshan A."/>
            <person name="Augustine A."/>
        </authorList>
    </citation>
    <scope>NUCLEOTIDE SEQUENCE</scope>
    <source>
        <tissue evidence="2">Leaf</tissue>
    </source>
</reference>
<evidence type="ECO:0000313" key="2">
    <source>
        <dbReference type="EMBL" id="MBX47344.1"/>
    </source>
</evidence>
<evidence type="ECO:0000256" key="1">
    <source>
        <dbReference type="SAM" id="Phobius"/>
    </source>
</evidence>
<feature type="transmembrane region" description="Helical" evidence="1">
    <location>
        <begin position="12"/>
        <end position="31"/>
    </location>
</feature>
<keyword evidence="1" id="KW-1133">Transmembrane helix</keyword>
<dbReference type="AlphaFoldDB" id="A0A2P2NY07"/>
<organism evidence="2">
    <name type="scientific">Rhizophora mucronata</name>
    <name type="common">Asiatic mangrove</name>
    <dbReference type="NCBI Taxonomy" id="61149"/>
    <lineage>
        <taxon>Eukaryota</taxon>
        <taxon>Viridiplantae</taxon>
        <taxon>Streptophyta</taxon>
        <taxon>Embryophyta</taxon>
        <taxon>Tracheophyta</taxon>
        <taxon>Spermatophyta</taxon>
        <taxon>Magnoliopsida</taxon>
        <taxon>eudicotyledons</taxon>
        <taxon>Gunneridae</taxon>
        <taxon>Pentapetalae</taxon>
        <taxon>rosids</taxon>
        <taxon>fabids</taxon>
        <taxon>Malpighiales</taxon>
        <taxon>Rhizophoraceae</taxon>
        <taxon>Rhizophora</taxon>
    </lineage>
</organism>